<evidence type="ECO:0008006" key="3">
    <source>
        <dbReference type="Google" id="ProtNLM"/>
    </source>
</evidence>
<proteinExistence type="predicted"/>
<evidence type="ECO:0000313" key="1">
    <source>
        <dbReference type="EMBL" id="GAA4117039.1"/>
    </source>
</evidence>
<gene>
    <name evidence="1" type="ORF">GCM10022215_17250</name>
</gene>
<protein>
    <recommendedName>
        <fullName evidence="3">DUF2273 domain-containing protein</fullName>
    </recommendedName>
</protein>
<dbReference type="RefSeq" id="WP_344732917.1">
    <property type="nucleotide sequence ID" value="NZ_BAAAZH010000012.1"/>
</dbReference>
<dbReference type="Proteomes" id="UP001501495">
    <property type="component" value="Unassembled WGS sequence"/>
</dbReference>
<dbReference type="EMBL" id="BAAAZH010000012">
    <property type="protein sequence ID" value="GAA4117039.1"/>
    <property type="molecule type" value="Genomic_DNA"/>
</dbReference>
<evidence type="ECO:0000313" key="2">
    <source>
        <dbReference type="Proteomes" id="UP001501495"/>
    </source>
</evidence>
<sequence length="57" mass="5591">MPSSTLGLVAGLLLAIAALLGGFLGFVLAILLGGGGYLVGAHLDGDLDLSALRGRRG</sequence>
<name>A0ABP7XI19_9ACTN</name>
<comment type="caution">
    <text evidence="1">The sequence shown here is derived from an EMBL/GenBank/DDBJ whole genome shotgun (WGS) entry which is preliminary data.</text>
</comment>
<reference evidence="2" key="1">
    <citation type="journal article" date="2019" name="Int. J. Syst. Evol. Microbiol.">
        <title>The Global Catalogue of Microorganisms (GCM) 10K type strain sequencing project: providing services to taxonomists for standard genome sequencing and annotation.</title>
        <authorList>
            <consortium name="The Broad Institute Genomics Platform"/>
            <consortium name="The Broad Institute Genome Sequencing Center for Infectious Disease"/>
            <person name="Wu L."/>
            <person name="Ma J."/>
        </authorList>
    </citation>
    <scope>NUCLEOTIDE SEQUENCE [LARGE SCALE GENOMIC DNA]</scope>
    <source>
        <strain evidence="2">JCM 16703</strain>
    </source>
</reference>
<organism evidence="1 2">
    <name type="scientific">Nocardioides fonticola</name>
    <dbReference type="NCBI Taxonomy" id="450363"/>
    <lineage>
        <taxon>Bacteria</taxon>
        <taxon>Bacillati</taxon>
        <taxon>Actinomycetota</taxon>
        <taxon>Actinomycetes</taxon>
        <taxon>Propionibacteriales</taxon>
        <taxon>Nocardioidaceae</taxon>
        <taxon>Nocardioides</taxon>
    </lineage>
</organism>
<keyword evidence="2" id="KW-1185">Reference proteome</keyword>
<accession>A0ABP7XI19</accession>